<accession>A0AAD3S262</accession>
<sequence length="75" mass="8003">MGRRDGTRRRAILRIDLGACCEEPPVPHTGSGYASSGSTSSIDNSHAIVNNFEFRHDGSEYALSGDGKSLSDVYG</sequence>
<dbReference type="Proteomes" id="UP001279734">
    <property type="component" value="Unassembled WGS sequence"/>
</dbReference>
<evidence type="ECO:0000313" key="2">
    <source>
        <dbReference type="Proteomes" id="UP001279734"/>
    </source>
</evidence>
<name>A0AAD3S262_NEPGR</name>
<evidence type="ECO:0000313" key="1">
    <source>
        <dbReference type="EMBL" id="GMH03083.1"/>
    </source>
</evidence>
<dbReference type="EMBL" id="BSYO01000004">
    <property type="protein sequence ID" value="GMH03083.1"/>
    <property type="molecule type" value="Genomic_DNA"/>
</dbReference>
<keyword evidence="2" id="KW-1185">Reference proteome</keyword>
<reference evidence="1" key="1">
    <citation type="submission" date="2023-05" db="EMBL/GenBank/DDBJ databases">
        <title>Nepenthes gracilis genome sequencing.</title>
        <authorList>
            <person name="Fukushima K."/>
        </authorList>
    </citation>
    <scope>NUCLEOTIDE SEQUENCE</scope>
    <source>
        <strain evidence="1">SING2019-196</strain>
    </source>
</reference>
<dbReference type="AlphaFoldDB" id="A0AAD3S262"/>
<protein>
    <submittedName>
        <fullName evidence="1">Uncharacterized protein</fullName>
    </submittedName>
</protein>
<proteinExistence type="predicted"/>
<organism evidence="1 2">
    <name type="scientific">Nepenthes gracilis</name>
    <name type="common">Slender pitcher plant</name>
    <dbReference type="NCBI Taxonomy" id="150966"/>
    <lineage>
        <taxon>Eukaryota</taxon>
        <taxon>Viridiplantae</taxon>
        <taxon>Streptophyta</taxon>
        <taxon>Embryophyta</taxon>
        <taxon>Tracheophyta</taxon>
        <taxon>Spermatophyta</taxon>
        <taxon>Magnoliopsida</taxon>
        <taxon>eudicotyledons</taxon>
        <taxon>Gunneridae</taxon>
        <taxon>Pentapetalae</taxon>
        <taxon>Caryophyllales</taxon>
        <taxon>Nepenthaceae</taxon>
        <taxon>Nepenthes</taxon>
    </lineage>
</organism>
<comment type="caution">
    <text evidence="1">The sequence shown here is derived from an EMBL/GenBank/DDBJ whole genome shotgun (WGS) entry which is preliminary data.</text>
</comment>
<gene>
    <name evidence="1" type="ORF">Nepgr_004922</name>
</gene>